<evidence type="ECO:0000313" key="3">
    <source>
        <dbReference type="Proteomes" id="UP000688137"/>
    </source>
</evidence>
<keyword evidence="3" id="KW-1185">Reference proteome</keyword>
<name>A0A8S1K360_PARPR</name>
<evidence type="ECO:0000313" key="1">
    <source>
        <dbReference type="EMBL" id="CAD8047300.1"/>
    </source>
</evidence>
<protein>
    <submittedName>
        <fullName evidence="1">Uncharacterized protein</fullName>
    </submittedName>
</protein>
<dbReference type="AlphaFoldDB" id="A0A8S1K360"/>
<evidence type="ECO:0000313" key="2">
    <source>
        <dbReference type="EMBL" id="CAD8047302.1"/>
    </source>
</evidence>
<comment type="caution">
    <text evidence="1">The sequence shown here is derived from an EMBL/GenBank/DDBJ whole genome shotgun (WGS) entry which is preliminary data.</text>
</comment>
<dbReference type="EMBL" id="CAJJDM010000008">
    <property type="protein sequence ID" value="CAD8047300.1"/>
    <property type="molecule type" value="Genomic_DNA"/>
</dbReference>
<dbReference type="EMBL" id="CAJJDM010000008">
    <property type="protein sequence ID" value="CAD8047302.1"/>
    <property type="molecule type" value="Genomic_DNA"/>
</dbReference>
<dbReference type="Proteomes" id="UP000688137">
    <property type="component" value="Unassembled WGS sequence"/>
</dbReference>
<reference evidence="1" key="1">
    <citation type="submission" date="2021-01" db="EMBL/GenBank/DDBJ databases">
        <authorList>
            <consortium name="Genoscope - CEA"/>
            <person name="William W."/>
        </authorList>
    </citation>
    <scope>NUCLEOTIDE SEQUENCE</scope>
</reference>
<proteinExistence type="predicted"/>
<sequence length="176" mass="20900">MIQADQNLKSLLIYKKFPLREPFRRSYQTFNVNTFGKKTPDSSFTYSIQKQFKIPIYANKLYKKKTKNIFEHESQSINTSIQLLQPIFIKKTIKIRSQSINEPNLQKNLSKQSMINNIVQNSSNADDSSENSDFQRLKRTYLEKYHKPKVNQIERQPRFQIQSFIEDSLDPWTVDI</sequence>
<organism evidence="1 3">
    <name type="scientific">Paramecium primaurelia</name>
    <dbReference type="NCBI Taxonomy" id="5886"/>
    <lineage>
        <taxon>Eukaryota</taxon>
        <taxon>Sar</taxon>
        <taxon>Alveolata</taxon>
        <taxon>Ciliophora</taxon>
        <taxon>Intramacronucleata</taxon>
        <taxon>Oligohymenophorea</taxon>
        <taxon>Peniculida</taxon>
        <taxon>Parameciidae</taxon>
        <taxon>Paramecium</taxon>
    </lineage>
</organism>
<gene>
    <name evidence="1" type="ORF">PPRIM_AZ9-3.1.T0110359</name>
    <name evidence="2" type="ORF">PPRIM_AZ9-3.1.T0110360</name>
</gene>
<accession>A0A8S1K360</accession>